<dbReference type="AlphaFoldDB" id="A0AAD4LB42"/>
<comment type="caution">
    <text evidence="2">The sequence shown here is derived from an EMBL/GenBank/DDBJ whole genome shotgun (WGS) entry which is preliminary data.</text>
</comment>
<organism evidence="2 3">
    <name type="scientific">Lactarius akahatsu</name>
    <dbReference type="NCBI Taxonomy" id="416441"/>
    <lineage>
        <taxon>Eukaryota</taxon>
        <taxon>Fungi</taxon>
        <taxon>Dikarya</taxon>
        <taxon>Basidiomycota</taxon>
        <taxon>Agaricomycotina</taxon>
        <taxon>Agaricomycetes</taxon>
        <taxon>Russulales</taxon>
        <taxon>Russulaceae</taxon>
        <taxon>Lactarius</taxon>
    </lineage>
</organism>
<evidence type="ECO:0000259" key="1">
    <source>
        <dbReference type="Pfam" id="PF22215"/>
    </source>
</evidence>
<evidence type="ECO:0000313" key="2">
    <source>
        <dbReference type="EMBL" id="KAH8987280.1"/>
    </source>
</evidence>
<dbReference type="Proteomes" id="UP001201163">
    <property type="component" value="Unassembled WGS sequence"/>
</dbReference>
<evidence type="ECO:0000313" key="3">
    <source>
        <dbReference type="Proteomes" id="UP001201163"/>
    </source>
</evidence>
<gene>
    <name evidence="2" type="ORF">EDB92DRAFT_1948632</name>
</gene>
<dbReference type="Pfam" id="PF22215">
    <property type="entry name" value="MLKL_N"/>
    <property type="match status" value="1"/>
</dbReference>
<dbReference type="Gene3D" id="1.20.930.20">
    <property type="entry name" value="Adaptor protein Cbl, N-terminal domain"/>
    <property type="match status" value="1"/>
</dbReference>
<dbReference type="InterPro" id="IPR059179">
    <property type="entry name" value="MLKL-like_MCAfunc"/>
</dbReference>
<protein>
    <recommendedName>
        <fullName evidence="1">Mixed lineage kinase domain-containing protein</fullName>
    </recommendedName>
</protein>
<dbReference type="InterPro" id="IPR011009">
    <property type="entry name" value="Kinase-like_dom_sf"/>
</dbReference>
<name>A0AAD4LB42_9AGAM</name>
<keyword evidence="3" id="KW-1185">Reference proteome</keyword>
<feature type="domain" description="Mixed lineage kinase" evidence="1">
    <location>
        <begin position="47"/>
        <end position="155"/>
    </location>
</feature>
<dbReference type="SUPFAM" id="SSF56112">
    <property type="entry name" value="Protein kinase-like (PK-like)"/>
    <property type="match status" value="1"/>
</dbReference>
<dbReference type="InterPro" id="IPR036537">
    <property type="entry name" value="Adaptor_Cbl_N_dom_sf"/>
</dbReference>
<dbReference type="GO" id="GO:0007166">
    <property type="term" value="P:cell surface receptor signaling pathway"/>
    <property type="evidence" value="ECO:0007669"/>
    <property type="project" value="InterPro"/>
</dbReference>
<dbReference type="CDD" id="cd21037">
    <property type="entry name" value="MLKL_NTD"/>
    <property type="match status" value="1"/>
</dbReference>
<proteinExistence type="predicted"/>
<dbReference type="EMBL" id="JAKELL010000048">
    <property type="protein sequence ID" value="KAH8987280.1"/>
    <property type="molecule type" value="Genomic_DNA"/>
</dbReference>
<dbReference type="InterPro" id="IPR054000">
    <property type="entry name" value="MLKL_N"/>
</dbReference>
<sequence length="782" mass="85860">MALRAVRRSSGNNALDWVLTSSQIAANVSAMLPFPPTMAAATLLLAILQIVNDIKTNQQECFRLAHRAARLLTALGRRMEGKWDDAPESLLENIREFEVTLLSIRDFMLRAAQTKWIGRFMAKSSIQDALLHYEEQLRDAAMSFQLASLIEIHYAIGSTKGDSSMKSLRITGEDIVMSPVEFPEPLSSRLSMSESTVSTLDFMDQNSRCSRESTESSFTFVEADLEALVADSESQTPAIPEPTEEELFLSDLSGETDEFGFRRYHQSDVIVRKANRKAVGWFAGTSEAQAGGQKTTIKRYEGQKDVALKQWVRDIKTLRNLHHENLPQLIGYSDGKAQTPFILLASVQCRDLASAMRSALTTRGLADCACLILKTYREIFSAIAHAQQQLSLSENEAQDFIDHATYSVDSDNNIVVGLPTPRDGWVTARSYGLEESLAGRVLQYLKELMDAEEAALQAGTSQTPASLNKYKQLKALLHSLLPRRREGPALLPELEDLLDDADEDNPITLCALRALSIQQSRHDQTWQARVPVGSLTTGDYGYIPGGSTDFANFVRLGNILIDFEDGKAMEVVGETHGTMLVRTGGPGAFPPPLPQRQPANPFILPDEMECWPVALPPRGNAVLFAHHETGLASVNAAWRLLIARGATLASTRGIMPQDVILVTRSLRIDDHQIDDWKPSPPPVPGVGRAAGFGAPAFPQHGGFGGAPAFPHHGFGAQAPPMPSIVYLVTSARPDFAAYITDNPMGRPRPRETRSTSWCFSCRSGSPVGYVDFIQLDAEDVES</sequence>
<reference evidence="2" key="1">
    <citation type="submission" date="2022-01" db="EMBL/GenBank/DDBJ databases">
        <title>Comparative genomics reveals a dynamic genome evolution in the ectomycorrhizal milk-cap (Lactarius) mushrooms.</title>
        <authorList>
            <consortium name="DOE Joint Genome Institute"/>
            <person name="Lebreton A."/>
            <person name="Tang N."/>
            <person name="Kuo A."/>
            <person name="LaButti K."/>
            <person name="Drula E."/>
            <person name="Barry K."/>
            <person name="Clum A."/>
            <person name="Lipzen A."/>
            <person name="Mousain D."/>
            <person name="Ng V."/>
            <person name="Wang R."/>
            <person name="Wang X."/>
            <person name="Dai Y."/>
            <person name="Henrissat B."/>
            <person name="Grigoriev I.V."/>
            <person name="Guerin-Laguette A."/>
            <person name="Yu F."/>
            <person name="Martin F.M."/>
        </authorList>
    </citation>
    <scope>NUCLEOTIDE SEQUENCE</scope>
    <source>
        <strain evidence="2">QP</strain>
    </source>
</reference>
<accession>A0AAD4LB42</accession>